<dbReference type="Gene3D" id="3.30.950.30">
    <property type="entry name" value="Schlafen, AAA domain"/>
    <property type="match status" value="1"/>
</dbReference>
<evidence type="ECO:0000313" key="4">
    <source>
        <dbReference type="EMBL" id="VYU47135.1"/>
    </source>
</evidence>
<accession>A0A6N3F515</accession>
<feature type="compositionally biased region" description="Basic and acidic residues" evidence="1">
    <location>
        <begin position="226"/>
        <end position="253"/>
    </location>
</feature>
<evidence type="ECO:0000256" key="1">
    <source>
        <dbReference type="SAM" id="MobiDB-lite"/>
    </source>
</evidence>
<dbReference type="InterPro" id="IPR049514">
    <property type="entry name" value="Fic-like_C"/>
</dbReference>
<feature type="domain" description="Schlafen AlbA-2" evidence="2">
    <location>
        <begin position="20"/>
        <end position="141"/>
    </location>
</feature>
<dbReference type="AlphaFoldDB" id="A0A6N3F515"/>
<dbReference type="InterPro" id="IPR007421">
    <property type="entry name" value="Schlafen_AlbA_2_dom"/>
</dbReference>
<evidence type="ECO:0000259" key="2">
    <source>
        <dbReference type="Pfam" id="PF04326"/>
    </source>
</evidence>
<dbReference type="Pfam" id="PF04326">
    <property type="entry name" value="SLFN_AlbA_2"/>
    <property type="match status" value="1"/>
</dbReference>
<feature type="region of interest" description="Disordered" evidence="1">
    <location>
        <begin position="224"/>
        <end position="253"/>
    </location>
</feature>
<reference evidence="4" key="1">
    <citation type="submission" date="2019-11" db="EMBL/GenBank/DDBJ databases">
        <authorList>
            <person name="Feng L."/>
        </authorList>
    </citation>
    <scope>NUCLEOTIDE SEQUENCE</scope>
    <source>
        <strain evidence="4">PclaraLFYP37</strain>
    </source>
</reference>
<proteinExistence type="predicted"/>
<evidence type="ECO:0000259" key="3">
    <source>
        <dbReference type="Pfam" id="PF21247"/>
    </source>
</evidence>
<dbReference type="Gene3D" id="3.30.565.60">
    <property type="match status" value="1"/>
</dbReference>
<gene>
    <name evidence="4" type="ORF">PCLFYP37_03026</name>
</gene>
<dbReference type="EMBL" id="CACRUT010000016">
    <property type="protein sequence ID" value="VYU47135.1"/>
    <property type="molecule type" value="Genomic_DNA"/>
</dbReference>
<dbReference type="InterPro" id="IPR038461">
    <property type="entry name" value="Schlafen_AlbA_2_dom_sf"/>
</dbReference>
<name>A0A6N3F515_9BACT</name>
<protein>
    <submittedName>
        <fullName evidence="4">Divergent AAA domain protein</fullName>
    </submittedName>
</protein>
<dbReference type="PANTHER" id="PTHR30595:SF6">
    <property type="entry name" value="SCHLAFEN ALBA-2 DOMAIN-CONTAINING PROTEIN"/>
    <property type="match status" value="1"/>
</dbReference>
<dbReference type="InterPro" id="IPR038475">
    <property type="entry name" value="RecG_C_sf"/>
</dbReference>
<sequence length="320" mass="36495">MEKNLTDTKDTIRELIGKGETSEVEFKSAHGGLPGSFWESYSAFANTNGGTIVLGVVEKNNRFFFDGLTEETIVRYKKNFWDCAHNKEKVSVCLPHESDVRIEQIDGSYILICEIPRASYELRPVYINNNPLGNTYRRNHEGDYVCTDVEVRRMFADAEHDRHPQDRRSICRNPILQKMFMMLGRAEKAGSGVDKIVSGWKSLGWPLPTVAEETRPDYVVLTLRLGKQDSPKQPKKTTQEKGTRPSRGQEQKKAKILRFCTEPKPLLDIMQHLGLKARKNVMNVYITPMIEAGLLEMTEPDNPTSRNQMYVAAKNIEKAK</sequence>
<organism evidence="4">
    <name type="scientific">Paraprevotella clara</name>
    <dbReference type="NCBI Taxonomy" id="454154"/>
    <lineage>
        <taxon>Bacteria</taxon>
        <taxon>Pseudomonadati</taxon>
        <taxon>Bacteroidota</taxon>
        <taxon>Bacteroidia</taxon>
        <taxon>Bacteroidales</taxon>
        <taxon>Prevotellaceae</taxon>
        <taxon>Paraprevotella</taxon>
    </lineage>
</organism>
<feature type="domain" description="Filamentation induced by cAMP protein Fic-like C-terminal" evidence="3">
    <location>
        <begin position="265"/>
        <end position="310"/>
    </location>
</feature>
<dbReference type="PANTHER" id="PTHR30595">
    <property type="entry name" value="GLPR-RELATED TRANSCRIPTIONAL REPRESSOR"/>
    <property type="match status" value="1"/>
</dbReference>
<dbReference type="RefSeq" id="WP_412442751.1">
    <property type="nucleotide sequence ID" value="NZ_CACRUT010000016.1"/>
</dbReference>
<dbReference type="Pfam" id="PF13749">
    <property type="entry name" value="HATPase_c_4"/>
    <property type="match status" value="1"/>
</dbReference>
<dbReference type="Pfam" id="PF21247">
    <property type="entry name" value="Fic-like_C"/>
    <property type="match status" value="1"/>
</dbReference>